<keyword evidence="1" id="KW-0805">Transcription regulation</keyword>
<gene>
    <name evidence="7" type="ORF">E3O21_06840</name>
    <name evidence="6" type="ORF">SAMN05216368_11332</name>
</gene>
<evidence type="ECO:0000256" key="2">
    <source>
        <dbReference type="ARBA" id="ARBA00023125"/>
    </source>
</evidence>
<reference evidence="7 9" key="2">
    <citation type="submission" date="2019-03" db="EMBL/GenBank/DDBJ databases">
        <title>Genomics of glacier-inhabiting Cryobacterium strains.</title>
        <authorList>
            <person name="Liu Q."/>
            <person name="Xin Y.-H."/>
        </authorList>
    </citation>
    <scope>NUCLEOTIDE SEQUENCE [LARGE SCALE GENOMIC DNA]</scope>
    <source>
        <strain evidence="7 9">Hh8</strain>
    </source>
</reference>
<dbReference type="GO" id="GO:0003677">
    <property type="term" value="F:DNA binding"/>
    <property type="evidence" value="ECO:0007669"/>
    <property type="project" value="UniProtKB-KW"/>
</dbReference>
<dbReference type="Gene3D" id="1.10.10.10">
    <property type="entry name" value="Winged helix-like DNA-binding domain superfamily/Winged helix DNA-binding domain"/>
    <property type="match status" value="1"/>
</dbReference>
<dbReference type="PROSITE" id="PS51077">
    <property type="entry name" value="HTH_ICLR"/>
    <property type="match status" value="1"/>
</dbReference>
<feature type="domain" description="IclR-ED" evidence="5">
    <location>
        <begin position="77"/>
        <end position="263"/>
    </location>
</feature>
<evidence type="ECO:0000256" key="1">
    <source>
        <dbReference type="ARBA" id="ARBA00023015"/>
    </source>
</evidence>
<dbReference type="InterPro" id="IPR014757">
    <property type="entry name" value="Tscrpt_reg_IclR_C"/>
</dbReference>
<sequence>MYADPDRQPPTYAVASVDTSLRLLEMLRDGGSLRLKDAAAEVGVAASTAHRLFAMLIYHGFAMQDENRLYWPGPSLGAVAAGITWTNQVRDAVEPHLETLVRRTGETANLMIRVGANVRIIMTVESSNVLRVTDRRGVVLPARHASGGKALFAELSLVALKRLYLSSMAEVSGDALDPIEFGEFLRELDQCRLKGYASNTGATEEGVGAIGVTLHDAEGNAFSAISLATPLRKLRGLIQQGTVREIMSARSAIEADLTSAGFTHPSST</sequence>
<dbReference type="SUPFAM" id="SSF55781">
    <property type="entry name" value="GAF domain-like"/>
    <property type="match status" value="1"/>
</dbReference>
<evidence type="ECO:0000313" key="8">
    <source>
        <dbReference type="Proteomes" id="UP000199639"/>
    </source>
</evidence>
<proteinExistence type="predicted"/>
<dbReference type="Pfam" id="PF01614">
    <property type="entry name" value="IclR_C"/>
    <property type="match status" value="1"/>
</dbReference>
<dbReference type="Pfam" id="PF09339">
    <property type="entry name" value="HTH_IclR"/>
    <property type="match status" value="1"/>
</dbReference>
<dbReference type="EMBL" id="SOFD01000022">
    <property type="protein sequence ID" value="TFB77980.1"/>
    <property type="molecule type" value="Genomic_DNA"/>
</dbReference>
<keyword evidence="9" id="KW-1185">Reference proteome</keyword>
<evidence type="ECO:0000313" key="7">
    <source>
        <dbReference type="EMBL" id="TFB77980.1"/>
    </source>
</evidence>
<dbReference type="InterPro" id="IPR050707">
    <property type="entry name" value="HTH_MetabolicPath_Reg"/>
</dbReference>
<dbReference type="InterPro" id="IPR029016">
    <property type="entry name" value="GAF-like_dom_sf"/>
</dbReference>
<feature type="domain" description="HTH iclR-type" evidence="4">
    <location>
        <begin position="14"/>
        <end position="74"/>
    </location>
</feature>
<dbReference type="InterPro" id="IPR036388">
    <property type="entry name" value="WH-like_DNA-bd_sf"/>
</dbReference>
<dbReference type="InterPro" id="IPR036390">
    <property type="entry name" value="WH_DNA-bd_sf"/>
</dbReference>
<dbReference type="Proteomes" id="UP000199639">
    <property type="component" value="Unassembled WGS sequence"/>
</dbReference>
<dbReference type="RefSeq" id="WP_092341763.1">
    <property type="nucleotide sequence ID" value="NZ_FNIB01000013.1"/>
</dbReference>
<evidence type="ECO:0000313" key="9">
    <source>
        <dbReference type="Proteomes" id="UP000298252"/>
    </source>
</evidence>
<dbReference type="EMBL" id="FNIB01000013">
    <property type="protein sequence ID" value="SDO24238.1"/>
    <property type="molecule type" value="Genomic_DNA"/>
</dbReference>
<dbReference type="AlphaFoldDB" id="A0A4R8V8L4"/>
<dbReference type="PANTHER" id="PTHR30136">
    <property type="entry name" value="HELIX-TURN-HELIX TRANSCRIPTIONAL REGULATOR, ICLR FAMILY"/>
    <property type="match status" value="1"/>
</dbReference>
<keyword evidence="2" id="KW-0238">DNA-binding</keyword>
<dbReference type="GO" id="GO:0003700">
    <property type="term" value="F:DNA-binding transcription factor activity"/>
    <property type="evidence" value="ECO:0007669"/>
    <property type="project" value="TreeGrafter"/>
</dbReference>
<evidence type="ECO:0000259" key="5">
    <source>
        <dbReference type="PROSITE" id="PS51078"/>
    </source>
</evidence>
<dbReference type="SMART" id="SM00346">
    <property type="entry name" value="HTH_ICLR"/>
    <property type="match status" value="1"/>
</dbReference>
<dbReference type="Proteomes" id="UP000298252">
    <property type="component" value="Unassembled WGS sequence"/>
</dbReference>
<dbReference type="PROSITE" id="PS51078">
    <property type="entry name" value="ICLR_ED"/>
    <property type="match status" value="1"/>
</dbReference>
<dbReference type="PANTHER" id="PTHR30136:SF35">
    <property type="entry name" value="HTH-TYPE TRANSCRIPTIONAL REGULATOR RV1719"/>
    <property type="match status" value="1"/>
</dbReference>
<dbReference type="SUPFAM" id="SSF46785">
    <property type="entry name" value="Winged helix' DNA-binding domain"/>
    <property type="match status" value="1"/>
</dbReference>
<keyword evidence="3" id="KW-0804">Transcription</keyword>
<name>A0A4R8V8L4_9MICO</name>
<dbReference type="GO" id="GO:0045892">
    <property type="term" value="P:negative regulation of DNA-templated transcription"/>
    <property type="evidence" value="ECO:0007669"/>
    <property type="project" value="TreeGrafter"/>
</dbReference>
<dbReference type="STRING" id="1424659.SAMN05216368_11332"/>
<reference evidence="6 8" key="1">
    <citation type="submission" date="2016-10" db="EMBL/GenBank/DDBJ databases">
        <authorList>
            <person name="Varghese N."/>
            <person name="Submissions S."/>
        </authorList>
    </citation>
    <scope>NUCLEOTIDE SEQUENCE [LARGE SCALE GENOMIC DNA]</scope>
    <source>
        <strain evidence="6 8">CGMCC 1.11215</strain>
    </source>
</reference>
<dbReference type="InterPro" id="IPR005471">
    <property type="entry name" value="Tscrpt_reg_IclR_N"/>
</dbReference>
<dbReference type="Gene3D" id="3.30.450.40">
    <property type="match status" value="1"/>
</dbReference>
<accession>A0A4R8V8L4</accession>
<organism evidence="6 8">
    <name type="scientific">Cryobacterium flavum</name>
    <dbReference type="NCBI Taxonomy" id="1424659"/>
    <lineage>
        <taxon>Bacteria</taxon>
        <taxon>Bacillati</taxon>
        <taxon>Actinomycetota</taxon>
        <taxon>Actinomycetes</taxon>
        <taxon>Micrococcales</taxon>
        <taxon>Microbacteriaceae</taxon>
        <taxon>Cryobacterium</taxon>
    </lineage>
</organism>
<protein>
    <submittedName>
        <fullName evidence="7">IclR family transcriptional regulator</fullName>
    </submittedName>
    <submittedName>
        <fullName evidence="6">Transcriptional regulator, IclR family</fullName>
    </submittedName>
</protein>
<evidence type="ECO:0000313" key="6">
    <source>
        <dbReference type="EMBL" id="SDO24238.1"/>
    </source>
</evidence>
<evidence type="ECO:0000259" key="4">
    <source>
        <dbReference type="PROSITE" id="PS51077"/>
    </source>
</evidence>
<evidence type="ECO:0000256" key="3">
    <source>
        <dbReference type="ARBA" id="ARBA00023163"/>
    </source>
</evidence>